<name>A0A8T2K1E1_9PIPI</name>
<evidence type="ECO:0000313" key="1">
    <source>
        <dbReference type="EMBL" id="KAG8449564.1"/>
    </source>
</evidence>
<protein>
    <submittedName>
        <fullName evidence="1">Uncharacterized protein</fullName>
    </submittedName>
</protein>
<organism evidence="1 2">
    <name type="scientific">Hymenochirus boettgeri</name>
    <name type="common">Congo dwarf clawed frog</name>
    <dbReference type="NCBI Taxonomy" id="247094"/>
    <lineage>
        <taxon>Eukaryota</taxon>
        <taxon>Metazoa</taxon>
        <taxon>Chordata</taxon>
        <taxon>Craniata</taxon>
        <taxon>Vertebrata</taxon>
        <taxon>Euteleostomi</taxon>
        <taxon>Amphibia</taxon>
        <taxon>Batrachia</taxon>
        <taxon>Anura</taxon>
        <taxon>Pipoidea</taxon>
        <taxon>Pipidae</taxon>
        <taxon>Pipinae</taxon>
        <taxon>Hymenochirus</taxon>
    </lineage>
</organism>
<gene>
    <name evidence="1" type="ORF">GDO86_016276</name>
</gene>
<comment type="caution">
    <text evidence="1">The sequence shown here is derived from an EMBL/GenBank/DDBJ whole genome shotgun (WGS) entry which is preliminary data.</text>
</comment>
<reference evidence="1" key="1">
    <citation type="thesis" date="2020" institute="ProQuest LLC" country="789 East Eisenhower Parkway, Ann Arbor, MI, USA">
        <title>Comparative Genomics and Chromosome Evolution.</title>
        <authorList>
            <person name="Mudd A.B."/>
        </authorList>
    </citation>
    <scope>NUCLEOTIDE SEQUENCE</scope>
    <source>
        <strain evidence="1">Female2</strain>
        <tissue evidence="1">Blood</tissue>
    </source>
</reference>
<dbReference type="Proteomes" id="UP000812440">
    <property type="component" value="Chromosome 8_10"/>
</dbReference>
<dbReference type="AlphaFoldDB" id="A0A8T2K1E1"/>
<evidence type="ECO:0000313" key="2">
    <source>
        <dbReference type="Proteomes" id="UP000812440"/>
    </source>
</evidence>
<accession>A0A8T2K1E1</accession>
<keyword evidence="2" id="KW-1185">Reference proteome</keyword>
<sequence length="78" mass="9589">MVSYRHFPLHSFHLPLNHHFHILMCNIFINIRSRVSKLHATHQIVLVNIGFRILDRSFFFFVDRYLYLNIHNHFPLLY</sequence>
<dbReference type="EMBL" id="JAACNH010000003">
    <property type="protein sequence ID" value="KAG8449564.1"/>
    <property type="molecule type" value="Genomic_DNA"/>
</dbReference>
<proteinExistence type="predicted"/>